<protein>
    <submittedName>
        <fullName evidence="1">Uncharacterized protein</fullName>
    </submittedName>
</protein>
<keyword evidence="2" id="KW-1185">Reference proteome</keyword>
<dbReference type="Proteomes" id="UP000322234">
    <property type="component" value="Unassembled WGS sequence"/>
</dbReference>
<evidence type="ECO:0000313" key="2">
    <source>
        <dbReference type="Proteomes" id="UP000322234"/>
    </source>
</evidence>
<sequence length="91" mass="10333">MEDEAELRLDASASYHTHITIDPITAFAETYGKKSEEQDSFRKSEKRAEPKLVLIVNPEFTQHGILEANLLITAKQPQDSTTILRDFMPTI</sequence>
<accession>A0A6B0QU93</accession>
<name>A0A6B0QU93_9CETA</name>
<comment type="caution">
    <text evidence="1">The sequence shown here is derived from an EMBL/GenBank/DDBJ whole genome shotgun (WGS) entry which is preliminary data.</text>
</comment>
<reference evidence="1" key="1">
    <citation type="submission" date="2019-10" db="EMBL/GenBank/DDBJ databases">
        <title>The sequence and de novo assembly of the wild yak genome.</title>
        <authorList>
            <person name="Liu Y."/>
        </authorList>
    </citation>
    <scope>NUCLEOTIDE SEQUENCE [LARGE SCALE GENOMIC DNA]</scope>
    <source>
        <strain evidence="1">WY2019</strain>
    </source>
</reference>
<organism evidence="1 2">
    <name type="scientific">Bos mutus</name>
    <name type="common">wild yak</name>
    <dbReference type="NCBI Taxonomy" id="72004"/>
    <lineage>
        <taxon>Eukaryota</taxon>
        <taxon>Metazoa</taxon>
        <taxon>Chordata</taxon>
        <taxon>Craniata</taxon>
        <taxon>Vertebrata</taxon>
        <taxon>Euteleostomi</taxon>
        <taxon>Mammalia</taxon>
        <taxon>Eutheria</taxon>
        <taxon>Laurasiatheria</taxon>
        <taxon>Artiodactyla</taxon>
        <taxon>Ruminantia</taxon>
        <taxon>Pecora</taxon>
        <taxon>Bovidae</taxon>
        <taxon>Bovinae</taxon>
        <taxon>Bos</taxon>
    </lineage>
</organism>
<dbReference type="EMBL" id="VBQZ03000005">
    <property type="protein sequence ID" value="MXQ80650.1"/>
    <property type="molecule type" value="Genomic_DNA"/>
</dbReference>
<evidence type="ECO:0000313" key="1">
    <source>
        <dbReference type="EMBL" id="MXQ80650.1"/>
    </source>
</evidence>
<gene>
    <name evidence="1" type="ORF">E5288_WYG009097</name>
</gene>
<dbReference type="AlphaFoldDB" id="A0A6B0QU93"/>
<proteinExistence type="predicted"/>